<organism evidence="3 4">
    <name type="scientific">Linum tenue</name>
    <dbReference type="NCBI Taxonomy" id="586396"/>
    <lineage>
        <taxon>Eukaryota</taxon>
        <taxon>Viridiplantae</taxon>
        <taxon>Streptophyta</taxon>
        <taxon>Embryophyta</taxon>
        <taxon>Tracheophyta</taxon>
        <taxon>Spermatophyta</taxon>
        <taxon>Magnoliopsida</taxon>
        <taxon>eudicotyledons</taxon>
        <taxon>Gunneridae</taxon>
        <taxon>Pentapetalae</taxon>
        <taxon>rosids</taxon>
        <taxon>fabids</taxon>
        <taxon>Malpighiales</taxon>
        <taxon>Linaceae</taxon>
        <taxon>Linum</taxon>
    </lineage>
</organism>
<keyword evidence="4" id="KW-1185">Reference proteome</keyword>
<evidence type="ECO:0000313" key="4">
    <source>
        <dbReference type="Proteomes" id="UP001154282"/>
    </source>
</evidence>
<feature type="transmembrane region" description="Helical" evidence="2">
    <location>
        <begin position="132"/>
        <end position="154"/>
    </location>
</feature>
<reference evidence="3" key="1">
    <citation type="submission" date="2022-08" db="EMBL/GenBank/DDBJ databases">
        <authorList>
            <person name="Gutierrez-Valencia J."/>
        </authorList>
    </citation>
    <scope>NUCLEOTIDE SEQUENCE</scope>
</reference>
<feature type="region of interest" description="Disordered" evidence="1">
    <location>
        <begin position="1"/>
        <end position="20"/>
    </location>
</feature>
<feature type="transmembrane region" description="Helical" evidence="2">
    <location>
        <begin position="72"/>
        <end position="92"/>
    </location>
</feature>
<dbReference type="Proteomes" id="UP001154282">
    <property type="component" value="Unassembled WGS sequence"/>
</dbReference>
<comment type="caution">
    <text evidence="3">The sequence shown here is derived from an EMBL/GenBank/DDBJ whole genome shotgun (WGS) entry which is preliminary data.</text>
</comment>
<sequence length="259" mass="28893">MASSSSIRQTDNTVPLSPANNKHVFGGDEDIHPEIVSALFLAPWLILGVIGDTWSVIAFMRTINLESKLGTGAYYAIALAVDLVSLFSFIPWCFPHELPRLGSARKIILEMVVLQAAMLAKHFPQPHQDHSLVYQLLVALTILVCVCVRTKHGFVFMDVYLRDVFWAIVAESLIYWTPLWGSVLFYMCFVGYIFWNSGENNTTGGDGQSSADQLPIPKAMEENLATEQVSSKQKEEEDVQLVQQKESEQIIVTIVTPDS</sequence>
<dbReference type="AlphaFoldDB" id="A0AAV0LM31"/>
<protein>
    <submittedName>
        <fullName evidence="3">Uncharacterized protein</fullName>
    </submittedName>
</protein>
<keyword evidence="2" id="KW-0812">Transmembrane</keyword>
<evidence type="ECO:0000313" key="3">
    <source>
        <dbReference type="EMBL" id="CAI0435181.1"/>
    </source>
</evidence>
<feature type="transmembrane region" description="Helical" evidence="2">
    <location>
        <begin position="174"/>
        <end position="195"/>
    </location>
</feature>
<gene>
    <name evidence="3" type="ORF">LITE_LOCUS24596</name>
</gene>
<keyword evidence="2" id="KW-0472">Membrane</keyword>
<evidence type="ECO:0000256" key="2">
    <source>
        <dbReference type="SAM" id="Phobius"/>
    </source>
</evidence>
<evidence type="ECO:0000256" key="1">
    <source>
        <dbReference type="SAM" id="MobiDB-lite"/>
    </source>
</evidence>
<name>A0AAV0LM31_9ROSI</name>
<dbReference type="EMBL" id="CAMGYJ010000006">
    <property type="protein sequence ID" value="CAI0435181.1"/>
    <property type="molecule type" value="Genomic_DNA"/>
</dbReference>
<accession>A0AAV0LM31</accession>
<feature type="transmembrane region" description="Helical" evidence="2">
    <location>
        <begin position="35"/>
        <end position="60"/>
    </location>
</feature>
<keyword evidence="2" id="KW-1133">Transmembrane helix</keyword>
<proteinExistence type="predicted"/>